<dbReference type="InterPro" id="IPR052701">
    <property type="entry name" value="GAG_Ulvan_Degrading_Sulfatases"/>
</dbReference>
<organism evidence="4 5">
    <name type="scientific">Marinomonas pontica</name>
    <dbReference type="NCBI Taxonomy" id="264739"/>
    <lineage>
        <taxon>Bacteria</taxon>
        <taxon>Pseudomonadati</taxon>
        <taxon>Pseudomonadota</taxon>
        <taxon>Gammaproteobacteria</taxon>
        <taxon>Oceanospirillales</taxon>
        <taxon>Oceanospirillaceae</taxon>
        <taxon>Marinomonas</taxon>
    </lineage>
</organism>
<name>A0ABN6WNZ0_9GAMM</name>
<evidence type="ECO:0000313" key="5">
    <source>
        <dbReference type="Proteomes" id="UP001307608"/>
    </source>
</evidence>
<evidence type="ECO:0000313" key="4">
    <source>
        <dbReference type="EMBL" id="BDX03686.1"/>
    </source>
</evidence>
<evidence type="ECO:0000259" key="2">
    <source>
        <dbReference type="Pfam" id="PF00884"/>
    </source>
</evidence>
<feature type="transmembrane region" description="Helical" evidence="1">
    <location>
        <begin position="12"/>
        <end position="31"/>
    </location>
</feature>
<feature type="transmembrane region" description="Helical" evidence="1">
    <location>
        <begin position="160"/>
        <end position="181"/>
    </location>
</feature>
<dbReference type="SUPFAM" id="SSF53649">
    <property type="entry name" value="Alkaline phosphatase-like"/>
    <property type="match status" value="1"/>
</dbReference>
<dbReference type="InterPro" id="IPR017850">
    <property type="entry name" value="Alkaline_phosphatase_core_sf"/>
</dbReference>
<sequence>MNYKNKLSVYSDFLIVNIFLSIGISTRYFYFMPEFPSGVLGPVFIISSLISHLALLGGLIGLIGFVITFLPRPVYFIGLSLLATLALSTLVVDTFVFSQYRFHINEVVLKLVLSGDVVDFSMMTWLVSVLSFVGVFLIETLLVLYLSGRIKRGKKYRKKGLVTLFVFSFLTSNFIHIWAAANAYQPIMIVKNYLPVFHPATSNSLMQKYGWVDEEAIAKQRAMSIKVSSDLHYPLSELKYSDVYKPVDIIFLVIDSWRYDTFNADNTPNLWSFAQNGVVYDHHMSTGNSTRTGIFGLFYGMPGTYWQNMLSNGRSPVFMDRLQELNYQIGAFASASLMDPEFNRTVFSKIQDLRLRSEGSSPSERDSDLTEDWLKWYESRDASRPTFSFLFYDAPHGYDFPVDYKERYEPMLSDVNYLALNNDTDPVPFLNRYKTSVHFVDSLSKKVLDAIKMSGELDNTVVVITGDHGQEFNDNKLNYWGHNSNFTPAQTHVPFAIIAPKMTTEHFMATGNVSTHEDVAPTLIKHYLGGGDVPTGDYSTGQDLFESNARSRDWLISSSYSAYAMITKDSILEVGASGQYQHLDLTNRAIDEEPNFHYLKDVLEHLSRFKKK</sequence>
<dbReference type="Pfam" id="PF00884">
    <property type="entry name" value="Sulfatase"/>
    <property type="match status" value="1"/>
</dbReference>
<dbReference type="PANTHER" id="PTHR43751:SF3">
    <property type="entry name" value="SULFATASE N-TERMINAL DOMAIN-CONTAINING PROTEIN"/>
    <property type="match status" value="1"/>
</dbReference>
<dbReference type="InterPro" id="IPR000917">
    <property type="entry name" value="Sulfatase_N"/>
</dbReference>
<dbReference type="EMBL" id="AP027271">
    <property type="protein sequence ID" value="BDX03686.1"/>
    <property type="molecule type" value="Genomic_DNA"/>
</dbReference>
<dbReference type="InterPro" id="IPR012159">
    <property type="entry name" value="YejM-like"/>
</dbReference>
<dbReference type="Proteomes" id="UP001307608">
    <property type="component" value="Chromosome"/>
</dbReference>
<accession>A0ABN6WNZ0</accession>
<feature type="transmembrane region" description="Helical" evidence="1">
    <location>
        <begin position="74"/>
        <end position="102"/>
    </location>
</feature>
<dbReference type="Gene3D" id="3.40.720.10">
    <property type="entry name" value="Alkaline Phosphatase, subunit A"/>
    <property type="match status" value="1"/>
</dbReference>
<keyword evidence="1" id="KW-0472">Membrane</keyword>
<dbReference type="PIRSF" id="PIRSF004950">
    <property type="entry name" value="Mmb_sulf_HI0842"/>
    <property type="match status" value="1"/>
</dbReference>
<dbReference type="InterPro" id="IPR024588">
    <property type="entry name" value="YejM_N"/>
</dbReference>
<keyword evidence="5" id="KW-1185">Reference proteome</keyword>
<feature type="domain" description="Inner membrane protein YejM N-terminal" evidence="3">
    <location>
        <begin position="7"/>
        <end position="239"/>
    </location>
</feature>
<reference evidence="4 5" key="1">
    <citation type="submission" date="2023-01" db="EMBL/GenBank/DDBJ databases">
        <title>Complete genome sequence of Marinomonas pontica strain 200518_36.</title>
        <authorList>
            <person name="Ueki S."/>
            <person name="Gajardo G."/>
            <person name="Maruyama F."/>
        </authorList>
    </citation>
    <scope>NUCLEOTIDE SEQUENCE [LARGE SCALE GENOMIC DNA]</scope>
    <source>
        <strain evidence="4 5">200518_36</strain>
    </source>
</reference>
<keyword evidence="1" id="KW-0812">Transmembrane</keyword>
<gene>
    <name evidence="4" type="ORF">MACH16_24340</name>
</gene>
<feature type="domain" description="Sulfatase N-terminal" evidence="2">
    <location>
        <begin position="249"/>
        <end position="526"/>
    </location>
</feature>
<evidence type="ECO:0000256" key="1">
    <source>
        <dbReference type="SAM" id="Phobius"/>
    </source>
</evidence>
<feature type="transmembrane region" description="Helical" evidence="1">
    <location>
        <begin position="122"/>
        <end position="148"/>
    </location>
</feature>
<feature type="transmembrane region" description="Helical" evidence="1">
    <location>
        <begin position="43"/>
        <end position="67"/>
    </location>
</feature>
<keyword evidence="1" id="KW-1133">Transmembrane helix</keyword>
<dbReference type="RefSeq" id="WP_338268405.1">
    <property type="nucleotide sequence ID" value="NZ_AP027271.1"/>
</dbReference>
<proteinExistence type="predicted"/>
<dbReference type="CDD" id="cd16148">
    <property type="entry name" value="sulfatase_like"/>
    <property type="match status" value="1"/>
</dbReference>
<protein>
    <submittedName>
        <fullName evidence="4">Choline-sulfatase</fullName>
    </submittedName>
</protein>
<dbReference type="Pfam" id="PF11893">
    <property type="entry name" value="DUF3413"/>
    <property type="match status" value="1"/>
</dbReference>
<evidence type="ECO:0000259" key="3">
    <source>
        <dbReference type="Pfam" id="PF11893"/>
    </source>
</evidence>
<dbReference type="PANTHER" id="PTHR43751">
    <property type="entry name" value="SULFATASE"/>
    <property type="match status" value="1"/>
</dbReference>